<name>A0A9N9HEG7_9GLOM</name>
<keyword evidence="2" id="KW-1185">Reference proteome</keyword>
<accession>A0A9N9HEG7</accession>
<sequence length="96" mass="10900">GIVEHIKNVSSEVSQQLVDTIKTLTKNYVEKPKTIIVATIPCDSEDEHQGIHNIINKVDPHKNRTVFVLTKPDRIEAETHGKWLPKLENLSGPDYF</sequence>
<dbReference type="EMBL" id="CAJVPJ010008032">
    <property type="protein sequence ID" value="CAG8678836.1"/>
    <property type="molecule type" value="Genomic_DNA"/>
</dbReference>
<proteinExistence type="predicted"/>
<gene>
    <name evidence="1" type="ORF">POCULU_LOCUS11378</name>
</gene>
<protein>
    <submittedName>
        <fullName evidence="1">9655_t:CDS:1</fullName>
    </submittedName>
</protein>
<dbReference type="InterPro" id="IPR027417">
    <property type="entry name" value="P-loop_NTPase"/>
</dbReference>
<dbReference type="SUPFAM" id="SSF52540">
    <property type="entry name" value="P-loop containing nucleoside triphosphate hydrolases"/>
    <property type="match status" value="1"/>
</dbReference>
<evidence type="ECO:0000313" key="1">
    <source>
        <dbReference type="EMBL" id="CAG8678836.1"/>
    </source>
</evidence>
<dbReference type="Gene3D" id="3.40.50.300">
    <property type="entry name" value="P-loop containing nucleotide triphosphate hydrolases"/>
    <property type="match status" value="1"/>
</dbReference>
<feature type="non-terminal residue" evidence="1">
    <location>
        <position position="96"/>
    </location>
</feature>
<organism evidence="1 2">
    <name type="scientific">Paraglomus occultum</name>
    <dbReference type="NCBI Taxonomy" id="144539"/>
    <lineage>
        <taxon>Eukaryota</taxon>
        <taxon>Fungi</taxon>
        <taxon>Fungi incertae sedis</taxon>
        <taxon>Mucoromycota</taxon>
        <taxon>Glomeromycotina</taxon>
        <taxon>Glomeromycetes</taxon>
        <taxon>Paraglomerales</taxon>
        <taxon>Paraglomeraceae</taxon>
        <taxon>Paraglomus</taxon>
    </lineage>
</organism>
<evidence type="ECO:0000313" key="2">
    <source>
        <dbReference type="Proteomes" id="UP000789572"/>
    </source>
</evidence>
<reference evidence="1" key="1">
    <citation type="submission" date="2021-06" db="EMBL/GenBank/DDBJ databases">
        <authorList>
            <person name="Kallberg Y."/>
            <person name="Tangrot J."/>
            <person name="Rosling A."/>
        </authorList>
    </citation>
    <scope>NUCLEOTIDE SEQUENCE</scope>
    <source>
        <strain evidence="1">IA702</strain>
    </source>
</reference>
<feature type="non-terminal residue" evidence="1">
    <location>
        <position position="1"/>
    </location>
</feature>
<dbReference type="OrthoDB" id="5061070at2759"/>
<comment type="caution">
    <text evidence="1">The sequence shown here is derived from an EMBL/GenBank/DDBJ whole genome shotgun (WGS) entry which is preliminary data.</text>
</comment>
<dbReference type="Proteomes" id="UP000789572">
    <property type="component" value="Unassembled WGS sequence"/>
</dbReference>
<dbReference type="AlphaFoldDB" id="A0A9N9HEG7"/>